<dbReference type="EnsemblBacteria" id="ACO78237">
    <property type="protein sequence ID" value="ACO78237"/>
    <property type="gene ID" value="Avin_20330"/>
</dbReference>
<evidence type="ECO:0000256" key="1">
    <source>
        <dbReference type="ARBA" id="ARBA00006484"/>
    </source>
</evidence>
<gene>
    <name evidence="3" type="ordered locus">Avin_20330</name>
</gene>
<dbReference type="STRING" id="322710.Avin_20330"/>
<accession>C1DF34</accession>
<dbReference type="GO" id="GO:0016616">
    <property type="term" value="F:oxidoreductase activity, acting on the CH-OH group of donors, NAD or NADP as acceptor"/>
    <property type="evidence" value="ECO:0007669"/>
    <property type="project" value="UniProtKB-ARBA"/>
</dbReference>
<dbReference type="PANTHER" id="PTHR42760:SF123">
    <property type="entry name" value="OXIDOREDUCTASE"/>
    <property type="match status" value="1"/>
</dbReference>
<dbReference type="SMART" id="SM00822">
    <property type="entry name" value="PKS_KR"/>
    <property type="match status" value="1"/>
</dbReference>
<dbReference type="FunFam" id="3.40.50.720:FF:000084">
    <property type="entry name" value="Short-chain dehydrogenase reductase"/>
    <property type="match status" value="1"/>
</dbReference>
<dbReference type="PROSITE" id="PS00061">
    <property type="entry name" value="ADH_SHORT"/>
    <property type="match status" value="1"/>
</dbReference>
<proteinExistence type="inferred from homology"/>
<dbReference type="PRINTS" id="PR00081">
    <property type="entry name" value="GDHRDH"/>
</dbReference>
<organism evidence="3 4">
    <name type="scientific">Azotobacter vinelandii (strain DJ / ATCC BAA-1303)</name>
    <dbReference type="NCBI Taxonomy" id="322710"/>
    <lineage>
        <taxon>Bacteria</taxon>
        <taxon>Pseudomonadati</taxon>
        <taxon>Pseudomonadota</taxon>
        <taxon>Gammaproteobacteria</taxon>
        <taxon>Pseudomonadales</taxon>
        <taxon>Pseudomonadaceae</taxon>
        <taxon>Azotobacter</taxon>
    </lineage>
</organism>
<dbReference type="InterPro" id="IPR036291">
    <property type="entry name" value="NAD(P)-bd_dom_sf"/>
</dbReference>
<evidence type="ECO:0000313" key="3">
    <source>
        <dbReference type="EMBL" id="ACO78237.1"/>
    </source>
</evidence>
<dbReference type="InterPro" id="IPR057326">
    <property type="entry name" value="KR_dom"/>
</dbReference>
<sequence length="281" mass="29420">MVMNNNNGNWLGLDSAVCVVTGAAGGIGREIAAALVGQGARVVLLDRDEAGCAHLAERLSVGAAEPVQVLACDIADPESVRRAAALVESRFGGCDVLVNNASVLQPGGIEDIDLEKWNRVLSVNLNGYLLCSQAFGRSMLARGRGRGRIVHIASIAAHAPQTWSGAYSAAKAGVCMLSRQIASEWGARGVRSNVVCPGLIRTPLSAAFYADPQIERQRCAMTANGRIGEPGDIADAVLFLASPRADYVNGAELTVDGGLESMPMALIPRPGFESPVTVRQD</sequence>
<dbReference type="HOGENOM" id="CLU_010194_1_3_6"/>
<dbReference type="EMBL" id="CP001157">
    <property type="protein sequence ID" value="ACO78237.1"/>
    <property type="molecule type" value="Genomic_DNA"/>
</dbReference>
<dbReference type="Pfam" id="PF13561">
    <property type="entry name" value="adh_short_C2"/>
    <property type="match status" value="1"/>
</dbReference>
<dbReference type="OrthoDB" id="8653364at2"/>
<dbReference type="InterPro" id="IPR020904">
    <property type="entry name" value="Sc_DH/Rdtase_CS"/>
</dbReference>
<dbReference type="PANTHER" id="PTHR42760">
    <property type="entry name" value="SHORT-CHAIN DEHYDROGENASES/REDUCTASES FAMILY MEMBER"/>
    <property type="match status" value="1"/>
</dbReference>
<dbReference type="AlphaFoldDB" id="C1DF34"/>
<feature type="domain" description="Ketoreductase" evidence="2">
    <location>
        <begin position="16"/>
        <end position="203"/>
    </location>
</feature>
<dbReference type="InterPro" id="IPR002347">
    <property type="entry name" value="SDR_fam"/>
</dbReference>
<comment type="similarity">
    <text evidence="1">Belongs to the short-chain dehydrogenases/reductases (SDR) family.</text>
</comment>
<name>C1DF34_AZOVD</name>
<dbReference type="eggNOG" id="COG1028">
    <property type="taxonomic scope" value="Bacteria"/>
</dbReference>
<protein>
    <submittedName>
        <fullName evidence="3">Short-chain dehydrogenase/reductase SDR</fullName>
    </submittedName>
</protein>
<keyword evidence="4" id="KW-1185">Reference proteome</keyword>
<evidence type="ECO:0000259" key="2">
    <source>
        <dbReference type="SMART" id="SM00822"/>
    </source>
</evidence>
<dbReference type="GO" id="GO:0030497">
    <property type="term" value="P:fatty acid elongation"/>
    <property type="evidence" value="ECO:0007669"/>
    <property type="project" value="TreeGrafter"/>
</dbReference>
<reference evidence="3 4" key="1">
    <citation type="journal article" date="2009" name="J. Bacteriol.">
        <title>Genome sequence of Azotobacter vinelandii, an obligate aerobe specialized to support diverse anaerobic metabolic processes.</title>
        <authorList>
            <person name="Setubal J.C."/>
            <person name="dos Santos P."/>
            <person name="Goldman B.S."/>
            <person name="Ertesvag H."/>
            <person name="Espin G."/>
            <person name="Rubio L.M."/>
            <person name="Valla S."/>
            <person name="Almeida N.F."/>
            <person name="Balasubramanian D."/>
            <person name="Cromes L."/>
            <person name="Curatti L."/>
            <person name="Du Z."/>
            <person name="Godsy E."/>
            <person name="Goodner B."/>
            <person name="Hellner-Burris K."/>
            <person name="Hernandez J.A."/>
            <person name="Houmiel K."/>
            <person name="Imperial J."/>
            <person name="Kennedy C."/>
            <person name="Larson T.J."/>
            <person name="Latreille P."/>
            <person name="Ligon L.S."/>
            <person name="Lu J."/>
            <person name="Maerk M."/>
            <person name="Miller N.M."/>
            <person name="Norton S."/>
            <person name="O'Carroll I.P."/>
            <person name="Paulsen I."/>
            <person name="Raulfs E.C."/>
            <person name="Roemer R."/>
            <person name="Rosser J."/>
            <person name="Segura D."/>
            <person name="Slater S."/>
            <person name="Stricklin S.L."/>
            <person name="Studholme D.J."/>
            <person name="Sun J."/>
            <person name="Viana C.J."/>
            <person name="Wallin E."/>
            <person name="Wang B."/>
            <person name="Wheeler C."/>
            <person name="Zhu H."/>
            <person name="Dean D.R."/>
            <person name="Dixon R."/>
            <person name="Wood D."/>
        </authorList>
    </citation>
    <scope>NUCLEOTIDE SEQUENCE [LARGE SCALE GENOMIC DNA]</scope>
    <source>
        <strain evidence="4">DJ / ATCC BAA-1303</strain>
    </source>
</reference>
<dbReference type="SUPFAM" id="SSF51735">
    <property type="entry name" value="NAD(P)-binding Rossmann-fold domains"/>
    <property type="match status" value="1"/>
</dbReference>
<dbReference type="Proteomes" id="UP000002424">
    <property type="component" value="Chromosome"/>
</dbReference>
<dbReference type="CDD" id="cd05233">
    <property type="entry name" value="SDR_c"/>
    <property type="match status" value="1"/>
</dbReference>
<dbReference type="Gene3D" id="3.40.50.720">
    <property type="entry name" value="NAD(P)-binding Rossmann-like Domain"/>
    <property type="match status" value="1"/>
</dbReference>
<dbReference type="NCBIfam" id="NF005559">
    <property type="entry name" value="PRK07231.1"/>
    <property type="match status" value="1"/>
</dbReference>
<dbReference type="PRINTS" id="PR00080">
    <property type="entry name" value="SDRFAMILY"/>
</dbReference>
<evidence type="ECO:0000313" key="4">
    <source>
        <dbReference type="Proteomes" id="UP000002424"/>
    </source>
</evidence>
<dbReference type="KEGG" id="avn:Avin_20330"/>